<comment type="catalytic activity">
    <reaction evidence="5">
        <text>RX + glutathione = an S-substituted glutathione + a halide anion + H(+)</text>
        <dbReference type="Rhea" id="RHEA:16437"/>
        <dbReference type="ChEBI" id="CHEBI:15378"/>
        <dbReference type="ChEBI" id="CHEBI:16042"/>
        <dbReference type="ChEBI" id="CHEBI:17792"/>
        <dbReference type="ChEBI" id="CHEBI:57925"/>
        <dbReference type="ChEBI" id="CHEBI:90779"/>
        <dbReference type="EC" id="2.5.1.18"/>
    </reaction>
</comment>
<dbReference type="InterPro" id="IPR036282">
    <property type="entry name" value="Glutathione-S-Trfase_C_sf"/>
</dbReference>
<dbReference type="PANTHER" id="PTHR11571">
    <property type="entry name" value="GLUTATHIONE S-TRANSFERASE"/>
    <property type="match status" value="1"/>
</dbReference>
<name>A0A813LB13_POLGL</name>
<dbReference type="SUPFAM" id="SSF52833">
    <property type="entry name" value="Thioredoxin-like"/>
    <property type="match status" value="1"/>
</dbReference>
<dbReference type="GO" id="GO:0004364">
    <property type="term" value="F:glutathione transferase activity"/>
    <property type="evidence" value="ECO:0007669"/>
    <property type="project" value="UniProtKB-EC"/>
</dbReference>
<dbReference type="Gene3D" id="1.20.1050.130">
    <property type="match status" value="1"/>
</dbReference>
<dbReference type="SFLD" id="SFLDS00019">
    <property type="entry name" value="Glutathione_Transferase_(cytos"/>
    <property type="match status" value="1"/>
</dbReference>
<feature type="region of interest" description="Disordered" evidence="6">
    <location>
        <begin position="31"/>
        <end position="58"/>
    </location>
</feature>
<evidence type="ECO:0000259" key="7">
    <source>
        <dbReference type="PROSITE" id="PS50404"/>
    </source>
</evidence>
<dbReference type="Proteomes" id="UP000626109">
    <property type="component" value="Unassembled WGS sequence"/>
</dbReference>
<dbReference type="PANTHER" id="PTHR11571:SF222">
    <property type="entry name" value="GLUTATHIONE TRANSFERASE"/>
    <property type="match status" value="1"/>
</dbReference>
<protein>
    <recommendedName>
        <fullName evidence="3">glutathione transferase</fullName>
        <ecNumber evidence="3">2.5.1.18</ecNumber>
    </recommendedName>
</protein>
<proteinExistence type="inferred from homology"/>
<keyword evidence="4" id="KW-0808">Transferase</keyword>
<dbReference type="EC" id="2.5.1.18" evidence="3"/>
<comment type="similarity">
    <text evidence="2">Belongs to the GST superfamily. Mu family.</text>
</comment>
<dbReference type="InterPro" id="IPR010987">
    <property type="entry name" value="Glutathione-S-Trfase_C-like"/>
</dbReference>
<organism evidence="9 10">
    <name type="scientific">Polarella glacialis</name>
    <name type="common">Dinoflagellate</name>
    <dbReference type="NCBI Taxonomy" id="89957"/>
    <lineage>
        <taxon>Eukaryota</taxon>
        <taxon>Sar</taxon>
        <taxon>Alveolata</taxon>
        <taxon>Dinophyceae</taxon>
        <taxon>Suessiales</taxon>
        <taxon>Suessiaceae</taxon>
        <taxon>Polarella</taxon>
    </lineage>
</organism>
<evidence type="ECO:0000256" key="1">
    <source>
        <dbReference type="ARBA" id="ARBA00003701"/>
    </source>
</evidence>
<comment type="function">
    <text evidence="1">Conjugation of reduced glutathione to a wide number of exogenous and endogenous hydrophobic electrophiles.</text>
</comment>
<dbReference type="Pfam" id="PF14497">
    <property type="entry name" value="GST_C_3"/>
    <property type="match status" value="1"/>
</dbReference>
<evidence type="ECO:0000256" key="6">
    <source>
        <dbReference type="SAM" id="MobiDB-lite"/>
    </source>
</evidence>
<comment type="caution">
    <text evidence="9">The sequence shown here is derived from an EMBL/GenBank/DDBJ whole genome shotgun (WGS) entry which is preliminary data.</text>
</comment>
<accession>A0A813LB13</accession>
<dbReference type="InterPro" id="IPR050213">
    <property type="entry name" value="GST_superfamily"/>
</dbReference>
<dbReference type="InterPro" id="IPR004045">
    <property type="entry name" value="Glutathione_S-Trfase_N"/>
</dbReference>
<evidence type="ECO:0000313" key="9">
    <source>
        <dbReference type="EMBL" id="CAE8725292.1"/>
    </source>
</evidence>
<dbReference type="InterPro" id="IPR004046">
    <property type="entry name" value="GST_C"/>
</dbReference>
<dbReference type="SUPFAM" id="SSF47616">
    <property type="entry name" value="GST C-terminal domain-like"/>
    <property type="match status" value="1"/>
</dbReference>
<dbReference type="AlphaFoldDB" id="A0A813LB13"/>
<evidence type="ECO:0000256" key="5">
    <source>
        <dbReference type="ARBA" id="ARBA00047960"/>
    </source>
</evidence>
<dbReference type="InterPro" id="IPR036249">
    <property type="entry name" value="Thioredoxin-like_sf"/>
</dbReference>
<dbReference type="PROSITE" id="PS50404">
    <property type="entry name" value="GST_NTER"/>
    <property type="match status" value="1"/>
</dbReference>
<gene>
    <name evidence="9" type="ORF">PGLA2088_LOCUS44062</name>
</gene>
<evidence type="ECO:0000256" key="4">
    <source>
        <dbReference type="ARBA" id="ARBA00022679"/>
    </source>
</evidence>
<dbReference type="InterPro" id="IPR040079">
    <property type="entry name" value="Glutathione_S-Trfase"/>
</dbReference>
<feature type="domain" description="GST N-terminal" evidence="7">
    <location>
        <begin position="1"/>
        <end position="102"/>
    </location>
</feature>
<reference evidence="9" key="1">
    <citation type="submission" date="2021-02" db="EMBL/GenBank/DDBJ databases">
        <authorList>
            <person name="Dougan E. K."/>
            <person name="Rhodes N."/>
            <person name="Thang M."/>
            <person name="Chan C."/>
        </authorList>
    </citation>
    <scope>NUCLEOTIDE SEQUENCE</scope>
</reference>
<evidence type="ECO:0000256" key="3">
    <source>
        <dbReference type="ARBA" id="ARBA00012452"/>
    </source>
</evidence>
<dbReference type="EMBL" id="CAJNNW010035043">
    <property type="protein sequence ID" value="CAE8725292.1"/>
    <property type="molecule type" value="Genomic_DNA"/>
</dbReference>
<feature type="domain" description="GST C-terminal" evidence="8">
    <location>
        <begin position="104"/>
        <end position="247"/>
    </location>
</feature>
<evidence type="ECO:0000256" key="2">
    <source>
        <dbReference type="ARBA" id="ARBA00005861"/>
    </source>
</evidence>
<evidence type="ECO:0000259" key="8">
    <source>
        <dbReference type="PROSITE" id="PS50405"/>
    </source>
</evidence>
<sequence length="249" mass="27041">MALQLHYFACRSRGEPIRLVLALAGAEWEERSVPEQQANGRRQMPPPPSGRSPQYLEGAAGDLSNPDAFCFGTCPKLVDGDLELVQSNAILRHLGRRFGLYGSSASDTAAIDMWIDGCEDARQAYNELIYGLDGPPFRDDLSNESPEVAAALAEYAPKAAAVLAPFERRLRSGPREYMVGAAATIADVAVMDIFDVHVHLWGESSLRDSPGGPFEHLHAHRGRVASLGGVAEYLASDRRWGRINGNLLG</sequence>
<dbReference type="GO" id="GO:0006749">
    <property type="term" value="P:glutathione metabolic process"/>
    <property type="evidence" value="ECO:0007669"/>
    <property type="project" value="TreeGrafter"/>
</dbReference>
<dbReference type="PROSITE" id="PS50405">
    <property type="entry name" value="GST_CTER"/>
    <property type="match status" value="1"/>
</dbReference>
<evidence type="ECO:0000313" key="10">
    <source>
        <dbReference type="Proteomes" id="UP000626109"/>
    </source>
</evidence>